<evidence type="ECO:0000313" key="2">
    <source>
        <dbReference type="EMBL" id="MXQ67529.1"/>
    </source>
</evidence>
<accession>A0A6I4W9L8</accession>
<dbReference type="Gene3D" id="3.90.180.10">
    <property type="entry name" value="Medium-chain alcohol dehydrogenases, catalytic domain"/>
    <property type="match status" value="1"/>
</dbReference>
<comment type="caution">
    <text evidence="2">The sequence shown here is derived from an EMBL/GenBank/DDBJ whole genome shotgun (WGS) entry which is preliminary data.</text>
</comment>
<feature type="region of interest" description="Disordered" evidence="1">
    <location>
        <begin position="138"/>
        <end position="206"/>
    </location>
</feature>
<dbReference type="OrthoDB" id="9805883at2"/>
<evidence type="ECO:0000313" key="3">
    <source>
        <dbReference type="Proteomes" id="UP000431901"/>
    </source>
</evidence>
<organism evidence="2 3">
    <name type="scientific">Actinomadura rayongensis</name>
    <dbReference type="NCBI Taxonomy" id="1429076"/>
    <lineage>
        <taxon>Bacteria</taxon>
        <taxon>Bacillati</taxon>
        <taxon>Actinomycetota</taxon>
        <taxon>Actinomycetes</taxon>
        <taxon>Streptosporangiales</taxon>
        <taxon>Thermomonosporaceae</taxon>
        <taxon>Actinomadura</taxon>
    </lineage>
</organism>
<dbReference type="AlphaFoldDB" id="A0A6I4W9L8"/>
<evidence type="ECO:0000256" key="1">
    <source>
        <dbReference type="SAM" id="MobiDB-lite"/>
    </source>
</evidence>
<protein>
    <submittedName>
        <fullName evidence="2">Alcohol dehydrogenase catalytic domain-containing protein</fullName>
    </submittedName>
</protein>
<dbReference type="InterPro" id="IPR011032">
    <property type="entry name" value="GroES-like_sf"/>
</dbReference>
<keyword evidence="3" id="KW-1185">Reference proteome</keyword>
<dbReference type="EMBL" id="WUTW01000007">
    <property type="protein sequence ID" value="MXQ67529.1"/>
    <property type="molecule type" value="Genomic_DNA"/>
</dbReference>
<gene>
    <name evidence="2" type="ORF">GQ466_26270</name>
</gene>
<name>A0A6I4W9L8_9ACTN</name>
<sequence>MPAGRFPSPAVVCPLCTKGQDNLCINTAYPGHQVFGGYAEYISRSQHAVLAIPENVGYEAAAATLWAVFGWAAGSRFWVPPSTNRAPISGRAARRSSPANLTGRRCNTGLGGVVDGCSLAARSWLQSDLDQQWWHSVRGSAPSGTHPSSRSSRYDPRDPLRAARMARERGTGVPGGAVDRSCGTGFSLEPAPSVEGDHSRGAGAKA</sequence>
<proteinExistence type="predicted"/>
<reference evidence="2 3" key="1">
    <citation type="submission" date="2019-12" db="EMBL/GenBank/DDBJ databases">
        <title>Nocardia macrotermitis sp. nov. and Nocardia aurantia sp. nov., isolated from the gut of the fungus growing-termite Macrotermes natalensis.</title>
        <authorList>
            <person name="Christine B."/>
            <person name="Rene B."/>
        </authorList>
    </citation>
    <scope>NUCLEOTIDE SEQUENCE [LARGE SCALE GENOMIC DNA]</scope>
    <source>
        <strain evidence="2 3">DSM 102126</strain>
    </source>
</reference>
<dbReference type="Proteomes" id="UP000431901">
    <property type="component" value="Unassembled WGS sequence"/>
</dbReference>
<feature type="compositionally biased region" description="Basic and acidic residues" evidence="1">
    <location>
        <begin position="152"/>
        <end position="170"/>
    </location>
</feature>
<dbReference type="SUPFAM" id="SSF50129">
    <property type="entry name" value="GroES-like"/>
    <property type="match status" value="1"/>
</dbReference>